<dbReference type="InterPro" id="IPR000847">
    <property type="entry name" value="LysR_HTH_N"/>
</dbReference>
<dbReference type="AlphaFoldDB" id="A0A1H6D9P3"/>
<dbReference type="GO" id="GO:0010628">
    <property type="term" value="P:positive regulation of gene expression"/>
    <property type="evidence" value="ECO:0007669"/>
    <property type="project" value="TreeGrafter"/>
</dbReference>
<accession>A0A1H6D9P3</accession>
<protein>
    <submittedName>
        <fullName evidence="6">DNA-binding transcriptional regulator, LysR family</fullName>
    </submittedName>
</protein>
<evidence type="ECO:0000256" key="4">
    <source>
        <dbReference type="ARBA" id="ARBA00023163"/>
    </source>
</evidence>
<evidence type="ECO:0000256" key="2">
    <source>
        <dbReference type="ARBA" id="ARBA00023015"/>
    </source>
</evidence>
<gene>
    <name evidence="6" type="ORF">SAMN04488115_11824</name>
</gene>
<dbReference type="InterPro" id="IPR036388">
    <property type="entry name" value="WH-like_DNA-bd_sf"/>
</dbReference>
<dbReference type="InterPro" id="IPR036390">
    <property type="entry name" value="WH_DNA-bd_sf"/>
</dbReference>
<feature type="domain" description="HTH lysR-type" evidence="5">
    <location>
        <begin position="5"/>
        <end position="62"/>
    </location>
</feature>
<dbReference type="GO" id="GO:0009089">
    <property type="term" value="P:lysine biosynthetic process via diaminopimelate"/>
    <property type="evidence" value="ECO:0007669"/>
    <property type="project" value="TreeGrafter"/>
</dbReference>
<dbReference type="PANTHER" id="PTHR30427:SF1">
    <property type="entry name" value="TRANSCRIPTIONAL ACTIVATOR PROTEIN LYSR"/>
    <property type="match status" value="1"/>
</dbReference>
<dbReference type="EMBL" id="FNUY01000018">
    <property type="protein sequence ID" value="SEG81385.1"/>
    <property type="molecule type" value="Genomic_DNA"/>
</dbReference>
<keyword evidence="4" id="KW-0804">Transcription</keyword>
<dbReference type="PROSITE" id="PS50931">
    <property type="entry name" value="HTH_LYSR"/>
    <property type="match status" value="1"/>
</dbReference>
<dbReference type="Gene3D" id="1.10.10.10">
    <property type="entry name" value="Winged helix-like DNA-binding domain superfamily/Winged helix DNA-binding domain"/>
    <property type="match status" value="1"/>
</dbReference>
<name>A0A1H6D9P3_9HYPH</name>
<dbReference type="InterPro" id="IPR005119">
    <property type="entry name" value="LysR_subst-bd"/>
</dbReference>
<evidence type="ECO:0000256" key="1">
    <source>
        <dbReference type="ARBA" id="ARBA00009437"/>
    </source>
</evidence>
<dbReference type="PRINTS" id="PR00039">
    <property type="entry name" value="HTHLYSR"/>
</dbReference>
<dbReference type="PANTHER" id="PTHR30427">
    <property type="entry name" value="TRANSCRIPTIONAL ACTIVATOR PROTEIN LYSR"/>
    <property type="match status" value="1"/>
</dbReference>
<organism evidence="6 7">
    <name type="scientific">Bosea lathyri</name>
    <dbReference type="NCBI Taxonomy" id="1036778"/>
    <lineage>
        <taxon>Bacteria</taxon>
        <taxon>Pseudomonadati</taxon>
        <taxon>Pseudomonadota</taxon>
        <taxon>Alphaproteobacteria</taxon>
        <taxon>Hyphomicrobiales</taxon>
        <taxon>Boseaceae</taxon>
        <taxon>Bosea</taxon>
    </lineage>
</organism>
<dbReference type="OrthoDB" id="8479870at2"/>
<evidence type="ECO:0000259" key="5">
    <source>
        <dbReference type="PROSITE" id="PS50931"/>
    </source>
</evidence>
<keyword evidence="7" id="KW-1185">Reference proteome</keyword>
<dbReference type="Pfam" id="PF00126">
    <property type="entry name" value="HTH_1"/>
    <property type="match status" value="1"/>
</dbReference>
<keyword evidence="2" id="KW-0805">Transcription regulation</keyword>
<dbReference type="Gene3D" id="3.40.190.290">
    <property type="match status" value="1"/>
</dbReference>
<comment type="similarity">
    <text evidence="1">Belongs to the LysR transcriptional regulatory family.</text>
</comment>
<dbReference type="GO" id="GO:0003700">
    <property type="term" value="F:DNA-binding transcription factor activity"/>
    <property type="evidence" value="ECO:0007669"/>
    <property type="project" value="InterPro"/>
</dbReference>
<evidence type="ECO:0000256" key="3">
    <source>
        <dbReference type="ARBA" id="ARBA00023125"/>
    </source>
</evidence>
<dbReference type="Pfam" id="PF03466">
    <property type="entry name" value="LysR_substrate"/>
    <property type="match status" value="1"/>
</dbReference>
<dbReference type="SUPFAM" id="SSF53850">
    <property type="entry name" value="Periplasmic binding protein-like II"/>
    <property type="match status" value="1"/>
</dbReference>
<reference evidence="6 7" key="1">
    <citation type="submission" date="2016-10" db="EMBL/GenBank/DDBJ databases">
        <authorList>
            <person name="de Groot N.N."/>
        </authorList>
    </citation>
    <scope>NUCLEOTIDE SEQUENCE [LARGE SCALE GENOMIC DNA]</scope>
    <source>
        <strain evidence="6 7">DSM 26656</strain>
    </source>
</reference>
<dbReference type="SUPFAM" id="SSF46785">
    <property type="entry name" value="Winged helix' DNA-binding domain"/>
    <property type="match status" value="1"/>
</dbReference>
<dbReference type="RefSeq" id="WP_103875516.1">
    <property type="nucleotide sequence ID" value="NZ_FNUY01000018.1"/>
</dbReference>
<evidence type="ECO:0000313" key="6">
    <source>
        <dbReference type="EMBL" id="SEG81385.1"/>
    </source>
</evidence>
<dbReference type="GO" id="GO:0043565">
    <property type="term" value="F:sequence-specific DNA binding"/>
    <property type="evidence" value="ECO:0007669"/>
    <property type="project" value="TreeGrafter"/>
</dbReference>
<keyword evidence="3 6" id="KW-0238">DNA-binding</keyword>
<evidence type="ECO:0000313" key="7">
    <source>
        <dbReference type="Proteomes" id="UP000236743"/>
    </source>
</evidence>
<dbReference type="Proteomes" id="UP000236743">
    <property type="component" value="Unassembled WGS sequence"/>
</dbReference>
<proteinExistence type="inferred from homology"/>
<sequence>MPRSINLRQVEAFRAVIENGTVSAAALALNVTQPAVSKLVSNLEYDTGLRLFDRVKGKLVPTIQGVRLYEEVDRVFSGLHQLERAVETVRREEKGRLVIGVLPALSGHFIQQVTMRFLESEPHVFVSLIVRGSPGLTDWLATRQVDVGILNARVEHAYLETEQFLSHPLVCIMPLDHPLARKSVITPSDLHDEPFVGFDEGVEIRRVVDEVMASYGSQPRLVLEVTTAPTLCEFVAHGLGLSLVHPLMAGPVQARVAIRRFEPAIDNHFLLVKAQKARNAGLLDLFIEHARRCGGELMREALRASPDQTD</sequence>